<keyword evidence="4" id="KW-1185">Reference proteome</keyword>
<dbReference type="SUPFAM" id="SSF69572">
    <property type="entry name" value="Activating enzymes of the ubiquitin-like proteins"/>
    <property type="match status" value="1"/>
</dbReference>
<dbReference type="Pfam" id="PF00899">
    <property type="entry name" value="ThiF"/>
    <property type="match status" value="2"/>
</dbReference>
<dbReference type="EMBL" id="JAHRHJ020000010">
    <property type="protein sequence ID" value="KAH9297835.1"/>
    <property type="molecule type" value="Genomic_DNA"/>
</dbReference>
<evidence type="ECO:0000313" key="4">
    <source>
        <dbReference type="Proteomes" id="UP000824469"/>
    </source>
</evidence>
<dbReference type="InterPro" id="IPR035985">
    <property type="entry name" value="Ubiquitin-activating_enz"/>
</dbReference>
<feature type="compositionally biased region" description="Polar residues" evidence="1">
    <location>
        <begin position="305"/>
        <end position="324"/>
    </location>
</feature>
<organism evidence="3 4">
    <name type="scientific">Taxus chinensis</name>
    <name type="common">Chinese yew</name>
    <name type="synonym">Taxus wallichiana var. chinensis</name>
    <dbReference type="NCBI Taxonomy" id="29808"/>
    <lineage>
        <taxon>Eukaryota</taxon>
        <taxon>Viridiplantae</taxon>
        <taxon>Streptophyta</taxon>
        <taxon>Embryophyta</taxon>
        <taxon>Tracheophyta</taxon>
        <taxon>Spermatophyta</taxon>
        <taxon>Pinopsida</taxon>
        <taxon>Pinidae</taxon>
        <taxon>Conifers II</taxon>
        <taxon>Cupressales</taxon>
        <taxon>Taxaceae</taxon>
        <taxon>Taxus</taxon>
    </lineage>
</organism>
<dbReference type="Proteomes" id="UP000824469">
    <property type="component" value="Unassembled WGS sequence"/>
</dbReference>
<evidence type="ECO:0000259" key="2">
    <source>
        <dbReference type="Pfam" id="PF00899"/>
    </source>
</evidence>
<accession>A0AA38FDC7</accession>
<dbReference type="PANTHER" id="PTHR10953">
    <property type="entry name" value="UBIQUITIN-ACTIVATING ENZYME E1"/>
    <property type="match status" value="1"/>
</dbReference>
<feature type="domain" description="THIF-type NAD/FAD binding fold" evidence="2">
    <location>
        <begin position="90"/>
        <end position="164"/>
    </location>
</feature>
<sequence length="397" mass="44188">MASAEEMEAIKSAKVLMVGAGGIGCELLKTLALTGFKDVHIIDMDTIEVSNLNRQFLFRKVHVGQSKSKARLFWHVLLFWHQSLSSDITCQVARDAILKFKPDMNIVAYHANVKDPEFNVDFFKQFNVVLNGLDNLDARRHVNRLCLAAEVPLVESGTTGYLGQRSLDLAMDVEGLGSSAIRAALSFSFGDACDPRSLRERNREYQIANIVVTVHVKGQTECYECQTKPAPKTFPVCTITSTPSKEENTELRKRWQSLEEDNQELQEMLESLGDFLLGVIEALKAELQAKDVLLVKLQIGGVEETSGSTSQQRQPSTSGAQSNECTVSVPLVSFSSHCESNDSNFGDFEKHTKGIGLKLLTKWGMMERAFPYSSRKGLDMQDWDTMVARAKLKNALK</sequence>
<comment type="caution">
    <text evidence="3">The sequence shown here is derived from an EMBL/GenBank/DDBJ whole genome shotgun (WGS) entry which is preliminary data.</text>
</comment>
<gene>
    <name evidence="3" type="ORF">KI387_029517</name>
</gene>
<dbReference type="GO" id="GO:0019948">
    <property type="term" value="F:SUMO activating enzyme activity"/>
    <property type="evidence" value="ECO:0007669"/>
    <property type="project" value="TreeGrafter"/>
</dbReference>
<dbReference type="InterPro" id="IPR000594">
    <property type="entry name" value="ThiF_NAD_FAD-bd"/>
</dbReference>
<reference evidence="3 4" key="1">
    <citation type="journal article" date="2021" name="Nat. Plants">
        <title>The Taxus genome provides insights into paclitaxel biosynthesis.</title>
        <authorList>
            <person name="Xiong X."/>
            <person name="Gou J."/>
            <person name="Liao Q."/>
            <person name="Li Y."/>
            <person name="Zhou Q."/>
            <person name="Bi G."/>
            <person name="Li C."/>
            <person name="Du R."/>
            <person name="Wang X."/>
            <person name="Sun T."/>
            <person name="Guo L."/>
            <person name="Liang H."/>
            <person name="Lu P."/>
            <person name="Wu Y."/>
            <person name="Zhang Z."/>
            <person name="Ro D.K."/>
            <person name="Shang Y."/>
            <person name="Huang S."/>
            <person name="Yan J."/>
        </authorList>
    </citation>
    <scope>NUCLEOTIDE SEQUENCE [LARGE SCALE GENOMIC DNA]</scope>
    <source>
        <strain evidence="3">Ta-2019</strain>
    </source>
</reference>
<dbReference type="AlphaFoldDB" id="A0AA38FDC7"/>
<dbReference type="GO" id="GO:0005737">
    <property type="term" value="C:cytoplasm"/>
    <property type="evidence" value="ECO:0007669"/>
    <property type="project" value="TreeGrafter"/>
</dbReference>
<protein>
    <recommendedName>
        <fullName evidence="2">THIF-type NAD/FAD binding fold domain-containing protein</fullName>
    </recommendedName>
</protein>
<evidence type="ECO:0000313" key="3">
    <source>
        <dbReference type="EMBL" id="KAH9297835.1"/>
    </source>
</evidence>
<dbReference type="GO" id="GO:0016925">
    <property type="term" value="P:protein sumoylation"/>
    <property type="evidence" value="ECO:0007669"/>
    <property type="project" value="TreeGrafter"/>
</dbReference>
<dbReference type="InterPro" id="IPR045886">
    <property type="entry name" value="ThiF/MoeB/HesA"/>
</dbReference>
<evidence type="ECO:0000256" key="1">
    <source>
        <dbReference type="SAM" id="MobiDB-lite"/>
    </source>
</evidence>
<dbReference type="Gene3D" id="3.40.50.720">
    <property type="entry name" value="NAD(P)-binding Rossmann-like Domain"/>
    <property type="match status" value="1"/>
</dbReference>
<proteinExistence type="predicted"/>
<dbReference type="GO" id="GO:0031510">
    <property type="term" value="C:SUMO activating enzyme complex"/>
    <property type="evidence" value="ECO:0007669"/>
    <property type="project" value="TreeGrafter"/>
</dbReference>
<name>A0AA38FDC7_TAXCH</name>
<dbReference type="PANTHER" id="PTHR10953:SF5">
    <property type="entry name" value="SUMO-ACTIVATING ENZYME SUBUNIT 2"/>
    <property type="match status" value="1"/>
</dbReference>
<feature type="region of interest" description="Disordered" evidence="1">
    <location>
        <begin position="304"/>
        <end position="324"/>
    </location>
</feature>
<feature type="domain" description="THIF-type NAD/FAD binding fold" evidence="2">
    <location>
        <begin position="4"/>
        <end position="70"/>
    </location>
</feature>